<dbReference type="EMBL" id="CP002546">
    <property type="protein sequence ID" value="ADY61379.1"/>
    <property type="molecule type" value="Genomic_DNA"/>
</dbReference>
<dbReference type="AlphaFoldDB" id="F0SS41"/>
<dbReference type="HOGENOM" id="CLU_849625_0_0_0"/>
<reference evidence="2" key="1">
    <citation type="submission" date="2011-02" db="EMBL/GenBank/DDBJ databases">
        <title>The complete genome of Planctomyces brasiliensis DSM 5305.</title>
        <authorList>
            <person name="Lucas S."/>
            <person name="Copeland A."/>
            <person name="Lapidus A."/>
            <person name="Bruce D."/>
            <person name="Goodwin L."/>
            <person name="Pitluck S."/>
            <person name="Kyrpides N."/>
            <person name="Mavromatis K."/>
            <person name="Pagani I."/>
            <person name="Ivanova N."/>
            <person name="Ovchinnikova G."/>
            <person name="Lu M."/>
            <person name="Detter J.C."/>
            <person name="Han C."/>
            <person name="Land M."/>
            <person name="Hauser L."/>
            <person name="Markowitz V."/>
            <person name="Cheng J.-F."/>
            <person name="Hugenholtz P."/>
            <person name="Woyke T."/>
            <person name="Wu D."/>
            <person name="Tindall B."/>
            <person name="Pomrenke H.G."/>
            <person name="Brambilla E."/>
            <person name="Klenk H.-P."/>
            <person name="Eisen J.A."/>
        </authorList>
    </citation>
    <scope>NUCLEOTIDE SEQUENCE [LARGE SCALE GENOMIC DNA]</scope>
    <source>
        <strain evidence="2">ATCC 49424 / DSM 5305 / JCM 21570 / NBRC 103401 / IFAM 1448</strain>
    </source>
</reference>
<name>F0SS41_RUBBR</name>
<evidence type="ECO:0000313" key="2">
    <source>
        <dbReference type="Proteomes" id="UP000006860"/>
    </source>
</evidence>
<dbReference type="OrthoDB" id="258484at2"/>
<proteinExistence type="predicted"/>
<sequence>MDKQDRLILRVATDIADNLHLSRSSTVPNLPAHLWRQTEKFHRQQQHAAQRNWRAAHTSVNKNMVRSLEALQQELSATLNKLHADTPIFTAGIRDIYGDLKSLEREFTSLSIDRKRREITVETEVIELEGIYLGRFEICLNYSDAATDSPPSYRVVALDPNPASSNDSVTHPHVQDETVCEGEAYHPIRTALLQGRIYDFFVIVAGLLRTYNSASPFVSLSDWNGISCADCGTSTYDDERWSCEKCDAYLCDECHMHCPDCDGTYCCECTTRCQSCEDRRCRSCIEVCSACLDEFCQSCLEENGKCETCHEKETKANEPEHRKTESPTDTEIHAHRVGEVAVPA</sequence>
<dbReference type="Proteomes" id="UP000006860">
    <property type="component" value="Chromosome"/>
</dbReference>
<gene>
    <name evidence="1" type="ordered locus">Plabr_3792</name>
</gene>
<protein>
    <submittedName>
        <fullName evidence="1">Uncharacterized protein</fullName>
    </submittedName>
</protein>
<dbReference type="STRING" id="756272.Plabr_3792"/>
<evidence type="ECO:0000313" key="1">
    <source>
        <dbReference type="EMBL" id="ADY61379.1"/>
    </source>
</evidence>
<keyword evidence="2" id="KW-1185">Reference proteome</keyword>
<organism evidence="1 2">
    <name type="scientific">Rubinisphaera brasiliensis (strain ATCC 49424 / DSM 5305 / JCM 21570 / IAM 15109 / NBRC 103401 / IFAM 1448)</name>
    <name type="common">Planctomyces brasiliensis</name>
    <dbReference type="NCBI Taxonomy" id="756272"/>
    <lineage>
        <taxon>Bacteria</taxon>
        <taxon>Pseudomonadati</taxon>
        <taxon>Planctomycetota</taxon>
        <taxon>Planctomycetia</taxon>
        <taxon>Planctomycetales</taxon>
        <taxon>Planctomycetaceae</taxon>
        <taxon>Rubinisphaera</taxon>
    </lineage>
</organism>
<accession>F0SS41</accession>
<dbReference type="KEGG" id="pbs:Plabr_3792"/>